<proteinExistence type="predicted"/>
<dbReference type="Gene3D" id="1.10.238.160">
    <property type="match status" value="1"/>
</dbReference>
<sequence>MSFDRTRLPAPSDYYTGTAALKFCERKGKWRTTECRFHGHDSMRIHAATGAFVCMAGWGARGGDVLAYHMAEHGQDFITAAKALDCWLEDDKPPTRRARRIAIETLDSLKTPEALLRISTVVAVTGLSESSIRRKVASGDFLAPVKDGTRCTRWVSAKVQNWLRAKGAQ</sequence>
<keyword evidence="2" id="KW-1185">Reference proteome</keyword>
<reference evidence="1 2" key="1">
    <citation type="submission" date="2024-09" db="EMBL/GenBank/DDBJ databases">
        <authorList>
            <person name="Sun Q."/>
            <person name="Mori K."/>
        </authorList>
    </citation>
    <scope>NUCLEOTIDE SEQUENCE [LARGE SCALE GENOMIC DNA]</scope>
    <source>
        <strain evidence="1 2">NCAIM B.02336</strain>
    </source>
</reference>
<comment type="caution">
    <text evidence="1">The sequence shown here is derived from an EMBL/GenBank/DDBJ whole genome shotgun (WGS) entry which is preliminary data.</text>
</comment>
<dbReference type="Pfam" id="PF05930">
    <property type="entry name" value="Phage_AlpA"/>
    <property type="match status" value="1"/>
</dbReference>
<protein>
    <submittedName>
        <fullName evidence="1">Helix-turn-helix transcriptional regulator</fullName>
    </submittedName>
</protein>
<organism evidence="1 2">
    <name type="scientific">Ottowia pentelensis</name>
    <dbReference type="NCBI Taxonomy" id="511108"/>
    <lineage>
        <taxon>Bacteria</taxon>
        <taxon>Pseudomonadati</taxon>
        <taxon>Pseudomonadota</taxon>
        <taxon>Betaproteobacteria</taxon>
        <taxon>Burkholderiales</taxon>
        <taxon>Comamonadaceae</taxon>
        <taxon>Ottowia</taxon>
    </lineage>
</organism>
<dbReference type="EMBL" id="JBHLTN010000021">
    <property type="protein sequence ID" value="MFC0593252.1"/>
    <property type="molecule type" value="Genomic_DNA"/>
</dbReference>
<dbReference type="Gene3D" id="3.90.580.10">
    <property type="entry name" value="Zinc finger, CHC2-type domain"/>
    <property type="match status" value="1"/>
</dbReference>
<dbReference type="SUPFAM" id="SSF57783">
    <property type="entry name" value="Zinc beta-ribbon"/>
    <property type="match status" value="1"/>
</dbReference>
<accession>A0ABV6PTR7</accession>
<evidence type="ECO:0000313" key="1">
    <source>
        <dbReference type="EMBL" id="MFC0593252.1"/>
    </source>
</evidence>
<dbReference type="InterPro" id="IPR010260">
    <property type="entry name" value="AlpA"/>
</dbReference>
<name>A0ABV6PTR7_9BURK</name>
<dbReference type="Proteomes" id="UP001589834">
    <property type="component" value="Unassembled WGS sequence"/>
</dbReference>
<gene>
    <name evidence="1" type="ORF">ACFFGG_11855</name>
</gene>
<evidence type="ECO:0000313" key="2">
    <source>
        <dbReference type="Proteomes" id="UP001589834"/>
    </source>
</evidence>
<dbReference type="InterPro" id="IPR036977">
    <property type="entry name" value="DNA_primase_Znf_CHC2"/>
</dbReference>
<dbReference type="RefSeq" id="WP_377483323.1">
    <property type="nucleotide sequence ID" value="NZ_JBHLTN010000021.1"/>
</dbReference>